<organism evidence="2">
    <name type="scientific">Pan troglodytes</name>
    <name type="common">Chimpanzee</name>
    <dbReference type="NCBI Taxonomy" id="9598"/>
    <lineage>
        <taxon>Eukaryota</taxon>
        <taxon>Metazoa</taxon>
        <taxon>Chordata</taxon>
        <taxon>Craniata</taxon>
        <taxon>Vertebrata</taxon>
        <taxon>Euteleostomi</taxon>
        <taxon>Mammalia</taxon>
        <taxon>Eutheria</taxon>
        <taxon>Euarchontoglires</taxon>
        <taxon>Primates</taxon>
        <taxon>Haplorrhini</taxon>
        <taxon>Catarrhini</taxon>
        <taxon>Hominidae</taxon>
        <taxon>Pan</taxon>
    </lineage>
</organism>
<evidence type="ECO:0000256" key="1">
    <source>
        <dbReference type="SAM" id="MobiDB-lite"/>
    </source>
</evidence>
<feature type="non-terminal residue" evidence="2">
    <location>
        <position position="153"/>
    </location>
</feature>
<dbReference type="AlphaFoldDB" id="A0A2J8QWN7"/>
<gene>
    <name evidence="2" type="ORF">CK820_G0012956</name>
</gene>
<protein>
    <submittedName>
        <fullName evidence="2">PTPN7 isoform 13</fullName>
    </submittedName>
</protein>
<dbReference type="EMBL" id="NBAG03000011">
    <property type="protein sequence ID" value="PNJ00679.1"/>
    <property type="molecule type" value="Genomic_DNA"/>
</dbReference>
<name>A0A2J8QWN7_PANTR</name>
<accession>A0A2J8QWN7</accession>
<reference evidence="2" key="1">
    <citation type="submission" date="2017-12" db="EMBL/GenBank/DDBJ databases">
        <title>High-resolution comparative analysis of great ape genomes.</title>
        <authorList>
            <person name="Pollen A."/>
            <person name="Hastie A."/>
            <person name="Hormozdiari F."/>
            <person name="Dougherty M."/>
            <person name="Liu R."/>
            <person name="Chaisson M."/>
            <person name="Hoppe E."/>
            <person name="Hill C."/>
            <person name="Pang A."/>
            <person name="Hillier L."/>
            <person name="Baker C."/>
            <person name="Armstrong J."/>
            <person name="Shendure J."/>
            <person name="Paten B."/>
            <person name="Wilson R."/>
            <person name="Chao H."/>
            <person name="Schneider V."/>
            <person name="Ventura M."/>
            <person name="Kronenberg Z."/>
            <person name="Murali S."/>
            <person name="Gordon D."/>
            <person name="Cantsilieris S."/>
            <person name="Munson K."/>
            <person name="Nelson B."/>
            <person name="Raja A."/>
            <person name="Underwood J."/>
            <person name="Diekhans M."/>
            <person name="Fiddes I."/>
            <person name="Haussler D."/>
            <person name="Eichler E."/>
        </authorList>
    </citation>
    <scope>NUCLEOTIDE SEQUENCE [LARGE SCALE GENOMIC DNA]</scope>
    <source>
        <strain evidence="2">Yerkes chimp pedigree #C0471</strain>
    </source>
</reference>
<feature type="region of interest" description="Disordered" evidence="1">
    <location>
        <begin position="1"/>
        <end position="36"/>
    </location>
</feature>
<evidence type="ECO:0000313" key="2">
    <source>
        <dbReference type="EMBL" id="PNJ00679.1"/>
    </source>
</evidence>
<proteinExistence type="predicted"/>
<sequence>MVQAHGGRSRAQPLTLSLGAAMTQPPPAKTPAKKHVRLQESGGLCLQAGLQCGSDAGRSVPGGRRTHLLREHTPGGHPTLSAHCWTPPYPLGPSAPATQPQATGRRILEDPFKLCQPRRPGHPWPRLQGPIQDHLAKSPEPCLSRPGTEPGGR</sequence>
<comment type="caution">
    <text evidence="2">The sequence shown here is derived from an EMBL/GenBank/DDBJ whole genome shotgun (WGS) entry which is preliminary data.</text>
</comment>
<feature type="region of interest" description="Disordered" evidence="1">
    <location>
        <begin position="54"/>
        <end position="153"/>
    </location>
</feature>